<dbReference type="eggNOG" id="ENOG5033J3A">
    <property type="taxonomic scope" value="Bacteria"/>
</dbReference>
<dbReference type="Proteomes" id="UP000006919">
    <property type="component" value="Chromosome"/>
</dbReference>
<proteinExistence type="predicted"/>
<reference evidence="2 3" key="1">
    <citation type="journal article" date="2011" name="J. Bacteriol.">
        <title>Complete genome of the cellulolytic ruminal bacterium Ruminococcus albus 7.</title>
        <authorList>
            <person name="Suen G."/>
            <person name="Stevenson D.M."/>
            <person name="Bruce D.C."/>
            <person name="Chertkov O."/>
            <person name="Copeland A."/>
            <person name="Cheng J.F."/>
            <person name="Detter C."/>
            <person name="Detter J.C."/>
            <person name="Goodwin L.A."/>
            <person name="Han C.S."/>
            <person name="Hauser L.J."/>
            <person name="Ivanova N.N."/>
            <person name="Kyrpides N.C."/>
            <person name="Land M.L."/>
            <person name="Lapidus A."/>
            <person name="Lucas S."/>
            <person name="Ovchinnikova G."/>
            <person name="Pitluck S."/>
            <person name="Tapia R."/>
            <person name="Woyke T."/>
            <person name="Boyum J."/>
            <person name="Mead D."/>
            <person name="Weimer P.J."/>
        </authorList>
    </citation>
    <scope>NUCLEOTIDE SEQUENCE [LARGE SCALE GENOMIC DNA]</scope>
    <source>
        <strain evidence="3">ATCC 27210 / DSM 20455 / JCM 14654 / NCDO 2250 / 7</strain>
    </source>
</reference>
<protein>
    <submittedName>
        <fullName evidence="2">Uncharacterized protein</fullName>
    </submittedName>
</protein>
<evidence type="ECO:0000313" key="2">
    <source>
        <dbReference type="EMBL" id="ADU21844.1"/>
    </source>
</evidence>
<keyword evidence="1" id="KW-0472">Membrane</keyword>
<dbReference type="EMBL" id="CP002403">
    <property type="protein sequence ID" value="ADU21844.1"/>
    <property type="molecule type" value="Genomic_DNA"/>
</dbReference>
<feature type="transmembrane region" description="Helical" evidence="1">
    <location>
        <begin position="132"/>
        <end position="150"/>
    </location>
</feature>
<dbReference type="AlphaFoldDB" id="E6UES5"/>
<feature type="transmembrane region" description="Helical" evidence="1">
    <location>
        <begin position="55"/>
        <end position="71"/>
    </location>
</feature>
<organism evidence="2 3">
    <name type="scientific">Ruminococcus albus (strain ATCC 27210 / DSM 20455 / JCM 14654 / NCDO 2250 / 7)</name>
    <dbReference type="NCBI Taxonomy" id="697329"/>
    <lineage>
        <taxon>Bacteria</taxon>
        <taxon>Bacillati</taxon>
        <taxon>Bacillota</taxon>
        <taxon>Clostridia</taxon>
        <taxon>Eubacteriales</taxon>
        <taxon>Oscillospiraceae</taxon>
        <taxon>Ruminococcus</taxon>
    </lineage>
</organism>
<dbReference type="HOGENOM" id="CLU_141648_0_0_9"/>
<evidence type="ECO:0000256" key="1">
    <source>
        <dbReference type="SAM" id="Phobius"/>
    </source>
</evidence>
<dbReference type="KEGG" id="ral:Rumal_1329"/>
<keyword evidence="1" id="KW-0812">Transmembrane</keyword>
<evidence type="ECO:0000313" key="3">
    <source>
        <dbReference type="Proteomes" id="UP000006919"/>
    </source>
</evidence>
<gene>
    <name evidence="2" type="ordered locus">Rumal_1329</name>
</gene>
<sequence>MYFGDTYRTDLHWKKYEDIKMYDNKIKGTIGALIGAFLGMGVWCLIGALGIMAGLGGAAICICTIMGYKLLGEGMSRIGAAIVFVIIVATVYFSTRMNWAIELHKLAPQYSLGKCFNKVLRLLKMFGIEGRFYLDLLVGYILTILGFFWARRKFPSL</sequence>
<accession>E6UES5</accession>
<keyword evidence="1" id="KW-1133">Transmembrane helix</keyword>
<feature type="transmembrane region" description="Helical" evidence="1">
    <location>
        <begin position="30"/>
        <end position="49"/>
    </location>
</feature>
<dbReference type="STRING" id="697329.Rumal_1329"/>
<feature type="transmembrane region" description="Helical" evidence="1">
    <location>
        <begin position="78"/>
        <end position="95"/>
    </location>
</feature>
<name>E6UES5_RUMA7</name>